<keyword evidence="12" id="KW-0966">Cell projection</keyword>
<comment type="function">
    <text evidence="1">Needed for flagellar regrowth and assembly.</text>
</comment>
<keyword evidence="13" id="KW-1185">Reference proteome</keyword>
<dbReference type="OrthoDB" id="6397640at2"/>
<evidence type="ECO:0000256" key="9">
    <source>
        <dbReference type="ARBA" id="ARBA00023225"/>
    </source>
</evidence>
<keyword evidence="12" id="KW-0969">Cilium</keyword>
<keyword evidence="12" id="KW-0282">Flagellum</keyword>
<dbReference type="AlphaFoldDB" id="A0A0G3BQV4"/>
<evidence type="ECO:0000256" key="3">
    <source>
        <dbReference type="ARBA" id="ARBA00006602"/>
    </source>
</evidence>
<keyword evidence="5" id="KW-0813">Transport</keyword>
<keyword evidence="7" id="KW-1005">Bacterial flagellum biogenesis</keyword>
<reference evidence="12 13" key="1">
    <citation type="submission" date="2015-05" db="EMBL/GenBank/DDBJ databases">
        <authorList>
            <person name="Tang B."/>
            <person name="Yu Y."/>
        </authorList>
    </citation>
    <scope>NUCLEOTIDE SEQUENCE [LARGE SCALE GENOMIC DNA]</scope>
    <source>
        <strain evidence="12 13">DSM 7029</strain>
    </source>
</reference>
<name>A0A0G3BQV4_9BURK</name>
<dbReference type="RefSeq" id="WP_047195753.1">
    <property type="nucleotide sequence ID" value="NZ_CP011371.1"/>
</dbReference>
<dbReference type="PANTHER" id="PTHR34982:SF1">
    <property type="entry name" value="FLAGELLAR ASSEMBLY PROTEIN FLIH"/>
    <property type="match status" value="1"/>
</dbReference>
<protein>
    <recommendedName>
        <fullName evidence="4">Flagellar assembly protein FliH</fullName>
    </recommendedName>
</protein>
<dbReference type="KEGG" id="pbh:AAW51_3677"/>
<evidence type="ECO:0000259" key="11">
    <source>
        <dbReference type="Pfam" id="PF02108"/>
    </source>
</evidence>
<dbReference type="GO" id="GO:0044781">
    <property type="term" value="P:bacterial-type flagellum organization"/>
    <property type="evidence" value="ECO:0007669"/>
    <property type="project" value="UniProtKB-KW"/>
</dbReference>
<comment type="similarity">
    <text evidence="3">Belongs to the FliH family.</text>
</comment>
<feature type="domain" description="Flagellar assembly protein FliH/Type III secretion system HrpE" evidence="11">
    <location>
        <begin position="88"/>
        <end position="208"/>
    </location>
</feature>
<dbReference type="GO" id="GO:0071973">
    <property type="term" value="P:bacterial-type flagellum-dependent cell motility"/>
    <property type="evidence" value="ECO:0007669"/>
    <property type="project" value="InterPro"/>
</dbReference>
<gene>
    <name evidence="12" type="primary">fliH</name>
    <name evidence="12" type="ORF">AAW51_3677</name>
</gene>
<dbReference type="GO" id="GO:0005829">
    <property type="term" value="C:cytosol"/>
    <property type="evidence" value="ECO:0007669"/>
    <property type="project" value="TreeGrafter"/>
</dbReference>
<dbReference type="InterPro" id="IPR051472">
    <property type="entry name" value="T3SS_Stator/FliH"/>
</dbReference>
<evidence type="ECO:0000313" key="12">
    <source>
        <dbReference type="EMBL" id="AKJ30368.1"/>
    </source>
</evidence>
<dbReference type="EMBL" id="CP011371">
    <property type="protein sequence ID" value="AKJ30368.1"/>
    <property type="molecule type" value="Genomic_DNA"/>
</dbReference>
<keyword evidence="8" id="KW-0653">Protein transport</keyword>
<dbReference type="InterPro" id="IPR018035">
    <property type="entry name" value="Flagellar_FliH/T3SS_HrpE"/>
</dbReference>
<evidence type="ECO:0000256" key="7">
    <source>
        <dbReference type="ARBA" id="ARBA00022795"/>
    </source>
</evidence>
<evidence type="ECO:0000256" key="6">
    <source>
        <dbReference type="ARBA" id="ARBA00022490"/>
    </source>
</evidence>
<evidence type="ECO:0000256" key="4">
    <source>
        <dbReference type="ARBA" id="ARBA00016507"/>
    </source>
</evidence>
<dbReference type="Proteomes" id="UP000035352">
    <property type="component" value="Chromosome"/>
</dbReference>
<dbReference type="GO" id="GO:0015031">
    <property type="term" value="P:protein transport"/>
    <property type="evidence" value="ECO:0007669"/>
    <property type="project" value="UniProtKB-KW"/>
</dbReference>
<evidence type="ECO:0000313" key="13">
    <source>
        <dbReference type="Proteomes" id="UP000035352"/>
    </source>
</evidence>
<dbReference type="GO" id="GO:0009288">
    <property type="term" value="C:bacterial-type flagellum"/>
    <property type="evidence" value="ECO:0007669"/>
    <property type="project" value="InterPro"/>
</dbReference>
<accession>A0A0G3BQV4</accession>
<dbReference type="InterPro" id="IPR000563">
    <property type="entry name" value="Flag_FliH"/>
</dbReference>
<dbReference type="Pfam" id="PF02108">
    <property type="entry name" value="FliH"/>
    <property type="match status" value="1"/>
</dbReference>
<evidence type="ECO:0000256" key="8">
    <source>
        <dbReference type="ARBA" id="ARBA00022927"/>
    </source>
</evidence>
<organism evidence="12 13">
    <name type="scientific">Caldimonas brevitalea</name>
    <dbReference type="NCBI Taxonomy" id="413882"/>
    <lineage>
        <taxon>Bacteria</taxon>
        <taxon>Pseudomonadati</taxon>
        <taxon>Pseudomonadota</taxon>
        <taxon>Betaproteobacteria</taxon>
        <taxon>Burkholderiales</taxon>
        <taxon>Sphaerotilaceae</taxon>
        <taxon>Caldimonas</taxon>
    </lineage>
</organism>
<feature type="region of interest" description="Disordered" evidence="10">
    <location>
        <begin position="47"/>
        <end position="74"/>
    </location>
</feature>
<dbReference type="PRINTS" id="PR01003">
    <property type="entry name" value="FLGFLIH"/>
</dbReference>
<sequence>MKHHRPHRFPPLSQLASGVALQPGASVHVQTSLAEGFQQGLDRGYREGYESGQQRGREEGHAEGREAGLAAGRDDARREALARFESLTRPLDAMLEGLQQLQSDYQTALRKEVVELVARVARQVIRCELALQPVQLLALVDETLATMPPVREGVEVYLNPEEAQRIAELDPERAQRWRLIPDPRLESGECRVKADGREADAGCRQRLAASMEQIAAQLLPGAEAAEVTP</sequence>
<comment type="subcellular location">
    <subcellularLocation>
        <location evidence="2">Cytoplasm</location>
    </subcellularLocation>
</comment>
<dbReference type="PANTHER" id="PTHR34982">
    <property type="entry name" value="YOP PROTEINS TRANSLOCATION PROTEIN L"/>
    <property type="match status" value="1"/>
</dbReference>
<proteinExistence type="inferred from homology"/>
<dbReference type="STRING" id="413882.AAW51_3677"/>
<dbReference type="NCBIfam" id="NF009925">
    <property type="entry name" value="PRK13386.1"/>
    <property type="match status" value="1"/>
</dbReference>
<dbReference type="PATRIC" id="fig|413882.6.peg.3842"/>
<evidence type="ECO:0000256" key="2">
    <source>
        <dbReference type="ARBA" id="ARBA00004496"/>
    </source>
</evidence>
<evidence type="ECO:0000256" key="1">
    <source>
        <dbReference type="ARBA" id="ARBA00003041"/>
    </source>
</evidence>
<evidence type="ECO:0000256" key="5">
    <source>
        <dbReference type="ARBA" id="ARBA00022448"/>
    </source>
</evidence>
<keyword evidence="9" id="KW-1006">Bacterial flagellum protein export</keyword>
<keyword evidence="6" id="KW-0963">Cytoplasm</keyword>
<evidence type="ECO:0000256" key="10">
    <source>
        <dbReference type="SAM" id="MobiDB-lite"/>
    </source>
</evidence>
<dbReference type="GO" id="GO:0003774">
    <property type="term" value="F:cytoskeletal motor activity"/>
    <property type="evidence" value="ECO:0007669"/>
    <property type="project" value="InterPro"/>
</dbReference>